<dbReference type="Gene3D" id="1.20.1290.10">
    <property type="entry name" value="AhpD-like"/>
    <property type="match status" value="1"/>
</dbReference>
<protein>
    <submittedName>
        <fullName evidence="1">Carboxymuconolactone decarboxylase family protein</fullName>
    </submittedName>
</protein>
<reference evidence="1 2" key="1">
    <citation type="submission" date="2018-07" db="EMBL/GenBank/DDBJ databases">
        <title>Pseudomonas laoshanensis sp. nov., isolated from soil.</title>
        <authorList>
            <person name="Sun J."/>
            <person name="Yu L."/>
            <person name="Wang M."/>
            <person name="Zhang C."/>
        </authorList>
    </citation>
    <scope>NUCLEOTIDE SEQUENCE [LARGE SCALE GENOMIC DNA]</scope>
    <source>
        <strain evidence="1 2">Y22</strain>
    </source>
</reference>
<evidence type="ECO:0000313" key="1">
    <source>
        <dbReference type="EMBL" id="KAA0696184.1"/>
    </source>
</evidence>
<dbReference type="InterPro" id="IPR029032">
    <property type="entry name" value="AhpD-like"/>
</dbReference>
<evidence type="ECO:0000313" key="2">
    <source>
        <dbReference type="Proteomes" id="UP000463138"/>
    </source>
</evidence>
<proteinExistence type="predicted"/>
<dbReference type="AlphaFoldDB" id="A0A7V7GWB5"/>
<dbReference type="OrthoDB" id="4704294at2"/>
<dbReference type="SUPFAM" id="SSF69118">
    <property type="entry name" value="AhpD-like"/>
    <property type="match status" value="1"/>
</dbReference>
<accession>A0A7V7GWB5</accession>
<dbReference type="PANTHER" id="PTHR34846">
    <property type="entry name" value="4-CARBOXYMUCONOLACTONE DECARBOXYLASE FAMILY PROTEIN (AFU_ORTHOLOGUE AFUA_6G11590)"/>
    <property type="match status" value="1"/>
</dbReference>
<organism evidence="1 2">
    <name type="scientific">Halopseudomonas laoshanensis</name>
    <dbReference type="NCBI Taxonomy" id="2268758"/>
    <lineage>
        <taxon>Bacteria</taxon>
        <taxon>Pseudomonadati</taxon>
        <taxon>Pseudomonadota</taxon>
        <taxon>Gammaproteobacteria</taxon>
        <taxon>Pseudomonadales</taxon>
        <taxon>Pseudomonadaceae</taxon>
        <taxon>Halopseudomonas</taxon>
    </lineage>
</organism>
<gene>
    <name evidence="1" type="ORF">DT594_02140</name>
</gene>
<dbReference type="Proteomes" id="UP000463138">
    <property type="component" value="Unassembled WGS sequence"/>
</dbReference>
<sequence length="169" mass="18692">MSRITPLPLSSLPESLAIALQRGLDSGMLSSSVPVLVWAHRPALAEAWLAVLELFYSQSLLSERLRELVRLKIASVTTCKACQLARKSDDVNDLDIACLASDSDHFTQQEQAALQFAELFAGDYMTVGDVHFEALARFFSPAQITELNMYCALMLAGGRMTYVQQAYEE</sequence>
<dbReference type="EMBL" id="QOVF01000001">
    <property type="protein sequence ID" value="KAA0696184.1"/>
    <property type="molecule type" value="Genomic_DNA"/>
</dbReference>
<keyword evidence="2" id="KW-1185">Reference proteome</keyword>
<dbReference type="PANTHER" id="PTHR34846:SF10">
    <property type="entry name" value="CYTOPLASMIC PROTEIN"/>
    <property type="match status" value="1"/>
</dbReference>
<dbReference type="RefSeq" id="WP_149331163.1">
    <property type="nucleotide sequence ID" value="NZ_QOVF01000001.1"/>
</dbReference>
<name>A0A7V7GWB5_9GAMM</name>
<comment type="caution">
    <text evidence="1">The sequence shown here is derived from an EMBL/GenBank/DDBJ whole genome shotgun (WGS) entry which is preliminary data.</text>
</comment>